<dbReference type="PANTHER" id="PTHR13222">
    <property type="entry name" value="RB1-INDUCIBLE COILED-COIL"/>
    <property type="match status" value="1"/>
</dbReference>
<keyword evidence="3 7" id="KW-0813">Transport</keyword>
<keyword evidence="4 7" id="KW-0653">Protein transport</keyword>
<dbReference type="GO" id="GO:0000045">
    <property type="term" value="P:autophagosome assembly"/>
    <property type="evidence" value="ECO:0007669"/>
    <property type="project" value="UniProtKB-UniRule"/>
</dbReference>
<evidence type="ECO:0000256" key="7">
    <source>
        <dbReference type="RuleBase" id="RU367075"/>
    </source>
</evidence>
<dbReference type="GO" id="GO:0034517">
    <property type="term" value="P:ribophagy"/>
    <property type="evidence" value="ECO:0007669"/>
    <property type="project" value="TreeGrafter"/>
</dbReference>
<keyword evidence="6 8" id="KW-0175">Coiled coil</keyword>
<dbReference type="InterPro" id="IPR019460">
    <property type="entry name" value="Atg11_C"/>
</dbReference>
<protein>
    <recommendedName>
        <fullName evidence="2 7">Autophagy-related protein 11</fullName>
    </recommendedName>
</protein>
<evidence type="ECO:0000256" key="1">
    <source>
        <dbReference type="ARBA" id="ARBA00009729"/>
    </source>
</evidence>
<feature type="compositionally biased region" description="Basic and acidic residues" evidence="9">
    <location>
        <begin position="1234"/>
        <end position="1251"/>
    </location>
</feature>
<evidence type="ECO:0000256" key="6">
    <source>
        <dbReference type="ARBA" id="ARBA00023054"/>
    </source>
</evidence>
<evidence type="ECO:0000256" key="4">
    <source>
        <dbReference type="ARBA" id="ARBA00022927"/>
    </source>
</evidence>
<dbReference type="GO" id="GO:1990316">
    <property type="term" value="C:Atg1/ULK1 kinase complex"/>
    <property type="evidence" value="ECO:0007669"/>
    <property type="project" value="TreeGrafter"/>
</dbReference>
<evidence type="ECO:0000256" key="9">
    <source>
        <dbReference type="SAM" id="MobiDB-lite"/>
    </source>
</evidence>
<feature type="domain" description="Ubiquitin-like" evidence="10">
    <location>
        <begin position="1"/>
        <end position="76"/>
    </location>
</feature>
<dbReference type="Proteomes" id="UP000799441">
    <property type="component" value="Unassembled WGS sequence"/>
</dbReference>
<proteinExistence type="inferred from homology"/>
<dbReference type="PROSITE" id="PS50053">
    <property type="entry name" value="UBIQUITIN_2"/>
    <property type="match status" value="1"/>
</dbReference>
<keyword evidence="12" id="KW-1185">Reference proteome</keyword>
<sequence>MSIIVYVGHSGQRLTVDPGVTSTLDALRSRIAQDAGIQPRSQILLTAQGRQVRTQTLLTENELFAFDSALLTTREPVEGLHVSPGSSGDESYDPGVAPDTIADQNDLRSWQNLFKQRKDWASGLFTACSDLAQRAQQLQDEEIAINRSLNVAVVSLQQHVKSAQQKYDSAVQWSGEIIREHEAEVANWEDHLDSLRHIPARSEFVRFIQAKKDGSTRRLSQVVGMNTLQGFVDLPAVRKSAGQAKSILSDFTQQINNITQNVDHVAQDSQDLQQAAENMGDQSVSESSLEPQALLEEITAVFKKVASDLEHVQSLSSTSTSVSQASKMALLHTRNYLPNLSEYCTEMNELISRCRDKRNSAADMGLEHMRTLSNIESQIAFVYSDLKGLEFPEESEKVFTTLSIISRLPSVYGQLLVESVRRREWVAKMKRDSANLQEEMAVYQEEEEKRRKKWMQSVEDIVDPESLLSTKALGIEMSLQNEGGSWPAVTRQELDDYLSVLLQVYGSGPVTDEFEQSVKDLDKPTRKQIKHAKAFKNGSMHEAAFGDTSLLLRGDDQHKTLRESNSRLQEELKAQKSRQIEEKKLARRVVDLEAELSVAKDHIGSLENEAKSRKDSDAETQKQVDEAISTKKDLMENMEAQQREFANERRTLELELQAAKEKIEEAEDEIERMAGSRDHERAGTDERVKLLEEEVARLKEDAAGHAARAATAQDARTIVERKLERAERARNEADLNAKQLQDRLNSNDLVATEQSERFASAFAHLSPKVEAPNGLAALSIALEEVARKSVAHAKDMEEAVAFAKSENESLWRSNESQRGELSSSAERYAQLEDELQKAQEQKAGDEAKVTTLEQQLQDEQAQLRSLRDKFADGETGSEVLRQRVAEEEQRASNLAKDLAEAKSHVNSIDVELMRMQKKHKTYQESADSMRERLGKRAERAKEVSQRLYAQNARLSRLLERIGLAISYGDNGTMVIERASKLGASSIVDPHSLLNRTISITSPPVTRRSSGASEPTDLMSLHWPDAISTTEEGNQYEAFLLQMSRFNIETFSDAVVKRIRDFEYTAKKYIREAKETGKRAEAYKERSIKLRGEAHAKIAVKDFKEGDLALFLPTRGQAKGAWAAFNIGCPHYFLAEKEGMRLVSREFIVARISKVEQKVVDLSKTLSRDTDDHSEAPSLDDDNPFDLSDGLTWWLVHAAEDRGIGGAPTTPGLGKSTVAAVNVDAKGSIRMKRASKSDDASKHLNKSLESRRSSSNSKRSVAGSLGSATAATAHATASGSPVVRSRAESQASLRPPPGASGNGLGIIQDNHDDAQYQGDQVRRDLLWGP</sequence>
<dbReference type="Pfam" id="PF10377">
    <property type="entry name" value="ATG11"/>
    <property type="match status" value="1"/>
</dbReference>
<dbReference type="Pfam" id="PF04108">
    <property type="entry name" value="ATG17_like"/>
    <property type="match status" value="1"/>
</dbReference>
<feature type="region of interest" description="Disordered" evidence="9">
    <location>
        <begin position="1228"/>
        <end position="1311"/>
    </location>
</feature>
<feature type="compositionally biased region" description="Polar residues" evidence="9">
    <location>
        <begin position="808"/>
        <end position="825"/>
    </location>
</feature>
<gene>
    <name evidence="11" type="ORF">K431DRAFT_318291</name>
</gene>
<dbReference type="EMBL" id="MU003771">
    <property type="protein sequence ID" value="KAF2724546.1"/>
    <property type="molecule type" value="Genomic_DNA"/>
</dbReference>
<dbReference type="Gene3D" id="1.10.287.1490">
    <property type="match status" value="1"/>
</dbReference>
<feature type="compositionally biased region" description="Low complexity" evidence="9">
    <location>
        <begin position="1252"/>
        <end position="1279"/>
    </location>
</feature>
<name>A0A9P4UTB0_9PEZI</name>
<dbReference type="GO" id="GO:1903599">
    <property type="term" value="P:positive regulation of autophagy of mitochondrion"/>
    <property type="evidence" value="ECO:0007669"/>
    <property type="project" value="UniProtKB-UniRule"/>
</dbReference>
<keyword evidence="7" id="KW-0472">Membrane</keyword>
<feature type="region of interest" description="Disordered" evidence="9">
    <location>
        <begin position="804"/>
        <end position="826"/>
    </location>
</feature>
<keyword evidence="7" id="KW-0926">Vacuole</keyword>
<keyword evidence="5 7" id="KW-0072">Autophagy</keyword>
<dbReference type="GO" id="GO:0000422">
    <property type="term" value="P:autophagy of mitochondrion"/>
    <property type="evidence" value="ECO:0007669"/>
    <property type="project" value="TreeGrafter"/>
</dbReference>
<dbReference type="GO" id="GO:0061709">
    <property type="term" value="P:reticulophagy"/>
    <property type="evidence" value="ECO:0007669"/>
    <property type="project" value="TreeGrafter"/>
</dbReference>
<dbReference type="OrthoDB" id="447953at2759"/>
<reference evidence="11" key="1">
    <citation type="journal article" date="2020" name="Stud. Mycol.">
        <title>101 Dothideomycetes genomes: a test case for predicting lifestyles and emergence of pathogens.</title>
        <authorList>
            <person name="Haridas S."/>
            <person name="Albert R."/>
            <person name="Binder M."/>
            <person name="Bloem J."/>
            <person name="Labutti K."/>
            <person name="Salamov A."/>
            <person name="Andreopoulos B."/>
            <person name="Baker S."/>
            <person name="Barry K."/>
            <person name="Bills G."/>
            <person name="Bluhm B."/>
            <person name="Cannon C."/>
            <person name="Castanera R."/>
            <person name="Culley D."/>
            <person name="Daum C."/>
            <person name="Ezra D."/>
            <person name="Gonzalez J."/>
            <person name="Henrissat B."/>
            <person name="Kuo A."/>
            <person name="Liang C."/>
            <person name="Lipzen A."/>
            <person name="Lutzoni F."/>
            <person name="Magnuson J."/>
            <person name="Mondo S."/>
            <person name="Nolan M."/>
            <person name="Ohm R."/>
            <person name="Pangilinan J."/>
            <person name="Park H.-J."/>
            <person name="Ramirez L."/>
            <person name="Alfaro M."/>
            <person name="Sun H."/>
            <person name="Tritt A."/>
            <person name="Yoshinaga Y."/>
            <person name="Zwiers L.-H."/>
            <person name="Turgeon B."/>
            <person name="Goodwin S."/>
            <person name="Spatafora J."/>
            <person name="Crous P."/>
            <person name="Grigoriev I."/>
        </authorList>
    </citation>
    <scope>NUCLEOTIDE SEQUENCE</scope>
    <source>
        <strain evidence="11">CBS 116435</strain>
    </source>
</reference>
<dbReference type="GO" id="GO:0034727">
    <property type="term" value="P:piecemeal microautophagy of the nucleus"/>
    <property type="evidence" value="ECO:0007669"/>
    <property type="project" value="TreeGrafter"/>
</dbReference>
<feature type="coiled-coil region" evidence="8">
    <location>
        <begin position="426"/>
        <end position="453"/>
    </location>
</feature>
<evidence type="ECO:0000256" key="2">
    <source>
        <dbReference type="ARBA" id="ARBA00013804"/>
    </source>
</evidence>
<dbReference type="InterPro" id="IPR000626">
    <property type="entry name" value="Ubiquitin-like_dom"/>
</dbReference>
<evidence type="ECO:0000256" key="3">
    <source>
        <dbReference type="ARBA" id="ARBA00022448"/>
    </source>
</evidence>
<dbReference type="InterPro" id="IPR045326">
    <property type="entry name" value="ATG17-like_dom"/>
</dbReference>
<dbReference type="SUPFAM" id="SSF57997">
    <property type="entry name" value="Tropomyosin"/>
    <property type="match status" value="1"/>
</dbReference>
<organism evidence="11 12">
    <name type="scientific">Polychaeton citri CBS 116435</name>
    <dbReference type="NCBI Taxonomy" id="1314669"/>
    <lineage>
        <taxon>Eukaryota</taxon>
        <taxon>Fungi</taxon>
        <taxon>Dikarya</taxon>
        <taxon>Ascomycota</taxon>
        <taxon>Pezizomycotina</taxon>
        <taxon>Dothideomycetes</taxon>
        <taxon>Dothideomycetidae</taxon>
        <taxon>Capnodiales</taxon>
        <taxon>Capnodiaceae</taxon>
        <taxon>Polychaeton</taxon>
    </lineage>
</organism>
<dbReference type="GO" id="GO:0005774">
    <property type="term" value="C:vacuolar membrane"/>
    <property type="evidence" value="ECO:0007669"/>
    <property type="project" value="UniProtKB-SubCell"/>
</dbReference>
<comment type="subunit">
    <text evidence="7">Homodimer.</text>
</comment>
<dbReference type="GO" id="GO:0060090">
    <property type="term" value="F:molecular adaptor activity"/>
    <property type="evidence" value="ECO:0007669"/>
    <property type="project" value="TreeGrafter"/>
</dbReference>
<comment type="function">
    <text evidence="7">Involved in cytoplasm to vacuole transport (Cvt), pexophagy, mitophagy and nucleophagy. Recruits mitochondria for their selective degradation via autophagy (mitophagy) during starvation. Works as scaffold proteins that recruit ATG proteins to the pre-autophagosome (PAS), the site of vesicle/autophagosome formation. Required for the Cvt vesicles completion.</text>
</comment>
<feature type="coiled-coil region" evidence="8">
    <location>
        <begin position="558"/>
        <end position="743"/>
    </location>
</feature>
<evidence type="ECO:0000256" key="5">
    <source>
        <dbReference type="ARBA" id="ARBA00023006"/>
    </source>
</evidence>
<accession>A0A9P4UTB0</accession>
<comment type="subcellular location">
    <subcellularLocation>
        <location evidence="7">Preautophagosomal structure membrane</location>
        <topology evidence="7">Peripheral membrane protein</topology>
    </subcellularLocation>
    <subcellularLocation>
        <location evidence="7">Vacuole membrane</location>
        <topology evidence="7">Peripheral membrane protein</topology>
    </subcellularLocation>
    <text evidence="7">During pexophagy, accumulates in the vacuolar membrane region, where the peroxisomes contact the vacuole.</text>
</comment>
<evidence type="ECO:0000259" key="10">
    <source>
        <dbReference type="PROSITE" id="PS50053"/>
    </source>
</evidence>
<evidence type="ECO:0000313" key="12">
    <source>
        <dbReference type="Proteomes" id="UP000799441"/>
    </source>
</evidence>
<comment type="similarity">
    <text evidence="1 7">Belongs to the ATG11 family.</text>
</comment>
<dbReference type="GO" id="GO:0034045">
    <property type="term" value="C:phagophore assembly site membrane"/>
    <property type="evidence" value="ECO:0007669"/>
    <property type="project" value="UniProtKB-SubCell"/>
</dbReference>
<evidence type="ECO:0000256" key="8">
    <source>
        <dbReference type="SAM" id="Coils"/>
    </source>
</evidence>
<dbReference type="InterPro" id="IPR040040">
    <property type="entry name" value="ATG11"/>
</dbReference>
<dbReference type="PANTHER" id="PTHR13222:SF1">
    <property type="entry name" value="RB1-INDUCIBLE COILED-COIL PROTEIN 1"/>
    <property type="match status" value="1"/>
</dbReference>
<dbReference type="GO" id="GO:0015031">
    <property type="term" value="P:protein transport"/>
    <property type="evidence" value="ECO:0007669"/>
    <property type="project" value="UniProtKB-KW"/>
</dbReference>
<evidence type="ECO:0000313" key="11">
    <source>
        <dbReference type="EMBL" id="KAF2724546.1"/>
    </source>
</evidence>
<dbReference type="GO" id="GO:0019901">
    <property type="term" value="F:protein kinase binding"/>
    <property type="evidence" value="ECO:0007669"/>
    <property type="project" value="TreeGrafter"/>
</dbReference>
<comment type="caution">
    <text evidence="11">The sequence shown here is derived from an EMBL/GenBank/DDBJ whole genome shotgun (WGS) entry which is preliminary data.</text>
</comment>